<reference evidence="6" key="1">
    <citation type="submission" date="2022-02" db="EMBL/GenBank/DDBJ databases">
        <title>Vibrio sp. nov., a new bacterium isolated from Bohai sea, China.</title>
        <authorList>
            <person name="Yuan Y."/>
        </authorList>
    </citation>
    <scope>NUCLEOTIDE SEQUENCE</scope>
    <source>
        <strain evidence="6">DBSS07</strain>
    </source>
</reference>
<keyword evidence="4" id="KW-0472">Membrane</keyword>
<protein>
    <recommendedName>
        <fullName evidence="1">undecaprenyl-diphosphate phosphatase</fullName>
        <ecNumber evidence="1">3.6.1.27</ecNumber>
    </recommendedName>
    <alternativeName>
        <fullName evidence="2">Undecaprenyl pyrophosphate phosphatase</fullName>
    </alternativeName>
</protein>
<dbReference type="CDD" id="cd01610">
    <property type="entry name" value="PAP2_like"/>
    <property type="match status" value="1"/>
</dbReference>
<comment type="caution">
    <text evidence="6">The sequence shown here is derived from an EMBL/GenBank/DDBJ whole genome shotgun (WGS) entry which is preliminary data.</text>
</comment>
<evidence type="ECO:0000313" key="7">
    <source>
        <dbReference type="Proteomes" id="UP001155586"/>
    </source>
</evidence>
<dbReference type="RefSeq" id="WP_252032338.1">
    <property type="nucleotide sequence ID" value="NZ_JAKRRX010000070.1"/>
</dbReference>
<evidence type="ECO:0000256" key="1">
    <source>
        <dbReference type="ARBA" id="ARBA00012374"/>
    </source>
</evidence>
<evidence type="ECO:0000259" key="5">
    <source>
        <dbReference type="SMART" id="SM00014"/>
    </source>
</evidence>
<feature type="transmembrane region" description="Helical" evidence="4">
    <location>
        <begin position="51"/>
        <end position="71"/>
    </location>
</feature>
<dbReference type="Gene3D" id="1.20.144.10">
    <property type="entry name" value="Phosphatidic acid phosphatase type 2/haloperoxidase"/>
    <property type="match status" value="1"/>
</dbReference>
<organism evidence="6 7">
    <name type="scientific">Vibrio paucivorans</name>
    <dbReference type="NCBI Taxonomy" id="2829489"/>
    <lineage>
        <taxon>Bacteria</taxon>
        <taxon>Pseudomonadati</taxon>
        <taxon>Pseudomonadota</taxon>
        <taxon>Gammaproteobacteria</taxon>
        <taxon>Vibrionales</taxon>
        <taxon>Vibrionaceae</taxon>
        <taxon>Vibrio</taxon>
    </lineage>
</organism>
<dbReference type="PANTHER" id="PTHR14969">
    <property type="entry name" value="SPHINGOSINE-1-PHOSPHATE PHOSPHOHYDROLASE"/>
    <property type="match status" value="1"/>
</dbReference>
<dbReference type="SUPFAM" id="SSF48317">
    <property type="entry name" value="Acid phosphatase/Vanadium-dependent haloperoxidase"/>
    <property type="match status" value="1"/>
</dbReference>
<sequence length="249" mass="27942">MTVLKHKNKGLALLVVLLVLIAPMVIFTPSSDLLSPVTDTTGLFFTLLTDSAGSKGFLITLAVLCAFMLHLKLPADQLLTKLFQLGVILVIGFASKTGLKHMTESPRPYTELIAQQLIIPEPAHFYRLDDKQREQVIDRISDNVSEWRTRHWQGEKDYSFPSGHTIFVAICIAFFGGLFLQHKRYVLTAGLLIWALGVAYSRLWLGMHRPIDLIGSVLFIFVVYALLPSFSVVGTKLLEKLPERVRHSL</sequence>
<feature type="domain" description="Phosphatidic acid phosphatase type 2/haloperoxidase" evidence="5">
    <location>
        <begin position="80"/>
        <end position="227"/>
    </location>
</feature>
<dbReference type="GO" id="GO:0050380">
    <property type="term" value="F:undecaprenyl-diphosphatase activity"/>
    <property type="evidence" value="ECO:0007669"/>
    <property type="project" value="UniProtKB-EC"/>
</dbReference>
<keyword evidence="4" id="KW-1133">Transmembrane helix</keyword>
<dbReference type="AlphaFoldDB" id="A0A9X3CFU8"/>
<dbReference type="InterPro" id="IPR000326">
    <property type="entry name" value="PAP2/HPO"/>
</dbReference>
<evidence type="ECO:0000256" key="2">
    <source>
        <dbReference type="ARBA" id="ARBA00032707"/>
    </source>
</evidence>
<keyword evidence="7" id="KW-1185">Reference proteome</keyword>
<gene>
    <name evidence="6" type="ORF">MD483_12920</name>
</gene>
<evidence type="ECO:0000256" key="3">
    <source>
        <dbReference type="ARBA" id="ARBA00047594"/>
    </source>
</evidence>
<feature type="transmembrane region" description="Helical" evidence="4">
    <location>
        <begin position="217"/>
        <end position="238"/>
    </location>
</feature>
<dbReference type="PANTHER" id="PTHR14969:SF54">
    <property type="entry name" value="PHOSPHATIDYLGLYCEROPHOSPHATASE B"/>
    <property type="match status" value="1"/>
</dbReference>
<evidence type="ECO:0000256" key="4">
    <source>
        <dbReference type="SAM" id="Phobius"/>
    </source>
</evidence>
<dbReference type="GO" id="GO:0005886">
    <property type="term" value="C:plasma membrane"/>
    <property type="evidence" value="ECO:0007669"/>
    <property type="project" value="TreeGrafter"/>
</dbReference>
<dbReference type="Proteomes" id="UP001155586">
    <property type="component" value="Unassembled WGS sequence"/>
</dbReference>
<evidence type="ECO:0000313" key="6">
    <source>
        <dbReference type="EMBL" id="MCW8334724.1"/>
    </source>
</evidence>
<dbReference type="InterPro" id="IPR036938">
    <property type="entry name" value="PAP2/HPO_sf"/>
</dbReference>
<accession>A0A9X3CFU8</accession>
<comment type="catalytic activity">
    <reaction evidence="3">
        <text>di-trans,octa-cis-undecaprenyl diphosphate + H2O = di-trans,octa-cis-undecaprenyl phosphate + phosphate + H(+)</text>
        <dbReference type="Rhea" id="RHEA:28094"/>
        <dbReference type="ChEBI" id="CHEBI:15377"/>
        <dbReference type="ChEBI" id="CHEBI:15378"/>
        <dbReference type="ChEBI" id="CHEBI:43474"/>
        <dbReference type="ChEBI" id="CHEBI:58405"/>
        <dbReference type="ChEBI" id="CHEBI:60392"/>
        <dbReference type="EC" id="3.6.1.27"/>
    </reaction>
</comment>
<dbReference type="EMBL" id="JAKRRX010000070">
    <property type="protein sequence ID" value="MCW8334724.1"/>
    <property type="molecule type" value="Genomic_DNA"/>
</dbReference>
<dbReference type="EC" id="3.6.1.27" evidence="1"/>
<feature type="transmembrane region" description="Helical" evidence="4">
    <location>
        <begin position="158"/>
        <end position="180"/>
    </location>
</feature>
<proteinExistence type="predicted"/>
<keyword evidence="4" id="KW-0812">Transmembrane</keyword>
<feature type="transmembrane region" description="Helical" evidence="4">
    <location>
        <begin position="185"/>
        <end position="205"/>
    </location>
</feature>
<dbReference type="Pfam" id="PF01569">
    <property type="entry name" value="PAP2"/>
    <property type="match status" value="1"/>
</dbReference>
<name>A0A9X3CFU8_9VIBR</name>
<dbReference type="SMART" id="SM00014">
    <property type="entry name" value="acidPPc"/>
    <property type="match status" value="1"/>
</dbReference>